<reference evidence="1 2" key="1">
    <citation type="journal article" date="2019" name="Genome Biol. Evol.">
        <title>Insights into the evolution of the New World diploid cottons (Gossypium, subgenus Houzingenia) based on genome sequencing.</title>
        <authorList>
            <person name="Grover C.E."/>
            <person name="Arick M.A. 2nd"/>
            <person name="Thrash A."/>
            <person name="Conover J.L."/>
            <person name="Sanders W.S."/>
            <person name="Peterson D.G."/>
            <person name="Frelichowski J.E."/>
            <person name="Scheffler J.A."/>
            <person name="Scheffler B.E."/>
            <person name="Wendel J.F."/>
        </authorList>
    </citation>
    <scope>NUCLEOTIDE SEQUENCE [LARGE SCALE GENOMIC DNA]</scope>
    <source>
        <strain evidence="1">1</strain>
        <tissue evidence="1">Leaf</tissue>
    </source>
</reference>
<name>A0A7J9KVX1_GOSSC</name>
<keyword evidence="2" id="KW-1185">Reference proteome</keyword>
<gene>
    <name evidence="1" type="ORF">Goshw_002579</name>
</gene>
<dbReference type="Proteomes" id="UP000593576">
    <property type="component" value="Unassembled WGS sequence"/>
</dbReference>
<evidence type="ECO:0000313" key="2">
    <source>
        <dbReference type="Proteomes" id="UP000593576"/>
    </source>
</evidence>
<dbReference type="OrthoDB" id="10326876at2759"/>
<accession>A0A7J9KVX1</accession>
<dbReference type="EMBL" id="JABFAF010000003">
    <property type="protein sequence ID" value="MBA0850613.1"/>
    <property type="molecule type" value="Genomic_DNA"/>
</dbReference>
<comment type="caution">
    <text evidence="1">The sequence shown here is derived from an EMBL/GenBank/DDBJ whole genome shotgun (WGS) entry which is preliminary data.</text>
</comment>
<organism evidence="1 2">
    <name type="scientific">Gossypium schwendimanii</name>
    <name type="common">Cotton</name>
    <dbReference type="NCBI Taxonomy" id="34291"/>
    <lineage>
        <taxon>Eukaryota</taxon>
        <taxon>Viridiplantae</taxon>
        <taxon>Streptophyta</taxon>
        <taxon>Embryophyta</taxon>
        <taxon>Tracheophyta</taxon>
        <taxon>Spermatophyta</taxon>
        <taxon>Magnoliopsida</taxon>
        <taxon>eudicotyledons</taxon>
        <taxon>Gunneridae</taxon>
        <taxon>Pentapetalae</taxon>
        <taxon>rosids</taxon>
        <taxon>malvids</taxon>
        <taxon>Malvales</taxon>
        <taxon>Malvaceae</taxon>
        <taxon>Malvoideae</taxon>
        <taxon>Gossypium</taxon>
    </lineage>
</organism>
<dbReference type="AlphaFoldDB" id="A0A7J9KVX1"/>
<protein>
    <submittedName>
        <fullName evidence="1">Uncharacterized protein</fullName>
    </submittedName>
</protein>
<evidence type="ECO:0000313" key="1">
    <source>
        <dbReference type="EMBL" id="MBA0850613.1"/>
    </source>
</evidence>
<proteinExistence type="predicted"/>
<sequence>MWHGMAYPEGHDKCGWRWFIDGRFSVAAAHRPLPMAKGMPKDNGMSAVDFLTARSVWTRIVPLDDQARFFRTSVKDWVCENLANVDIGGFEWDYCIRDRYRPTRVTKIVAWCPAQRGWIKLNTDGAVQE</sequence>